<evidence type="ECO:0000256" key="9">
    <source>
        <dbReference type="PIRSR" id="PIRSR602401-1"/>
    </source>
</evidence>
<evidence type="ECO:0000313" key="13">
    <source>
        <dbReference type="Proteomes" id="UP000026915"/>
    </source>
</evidence>
<comment type="cofactor">
    <cofactor evidence="9">
        <name>heme</name>
        <dbReference type="ChEBI" id="CHEBI:30413"/>
    </cofactor>
</comment>
<dbReference type="InterPro" id="IPR017972">
    <property type="entry name" value="Cyt_P450_CS"/>
</dbReference>
<dbReference type="GO" id="GO:0020037">
    <property type="term" value="F:heme binding"/>
    <property type="evidence" value="ECO:0007669"/>
    <property type="project" value="InterPro"/>
</dbReference>
<dbReference type="GO" id="GO:0005506">
    <property type="term" value="F:iron ion binding"/>
    <property type="evidence" value="ECO:0007669"/>
    <property type="project" value="InterPro"/>
</dbReference>
<evidence type="ECO:0000256" key="4">
    <source>
        <dbReference type="ARBA" id="ARBA00022723"/>
    </source>
</evidence>
<comment type="subcellular location">
    <subcellularLocation>
        <location evidence="1">Membrane</location>
    </subcellularLocation>
</comment>
<dbReference type="OMA" id="AVGHRIC"/>
<evidence type="ECO:0000256" key="3">
    <source>
        <dbReference type="ARBA" id="ARBA00022617"/>
    </source>
</evidence>
<dbReference type="HOGENOM" id="CLU_001570_4_0_1"/>
<dbReference type="InterPro" id="IPR036396">
    <property type="entry name" value="Cyt_P450_sf"/>
</dbReference>
<evidence type="ECO:0000313" key="12">
    <source>
        <dbReference type="EMBL" id="EOY15792.1"/>
    </source>
</evidence>
<dbReference type="FunFam" id="1.10.630.10:FF:000023">
    <property type="entry name" value="Cytochrome P450 family protein"/>
    <property type="match status" value="1"/>
</dbReference>
<keyword evidence="11" id="KW-0732">Signal</keyword>
<evidence type="ECO:0000256" key="1">
    <source>
        <dbReference type="ARBA" id="ARBA00004370"/>
    </source>
</evidence>
<dbReference type="Gene3D" id="1.10.630.10">
    <property type="entry name" value="Cytochrome P450"/>
    <property type="match status" value="1"/>
</dbReference>
<dbReference type="PANTHER" id="PTHR47947:SF60">
    <property type="entry name" value="CYTOCHROME P450"/>
    <property type="match status" value="1"/>
</dbReference>
<evidence type="ECO:0000256" key="2">
    <source>
        <dbReference type="ARBA" id="ARBA00010617"/>
    </source>
</evidence>
<dbReference type="Pfam" id="PF00067">
    <property type="entry name" value="p450"/>
    <property type="match status" value="1"/>
</dbReference>
<keyword evidence="3 9" id="KW-0349">Heme</keyword>
<organism evidence="12 13">
    <name type="scientific">Theobroma cacao</name>
    <name type="common">Cacao</name>
    <name type="synonym">Cocoa</name>
    <dbReference type="NCBI Taxonomy" id="3641"/>
    <lineage>
        <taxon>Eukaryota</taxon>
        <taxon>Viridiplantae</taxon>
        <taxon>Streptophyta</taxon>
        <taxon>Embryophyta</taxon>
        <taxon>Tracheophyta</taxon>
        <taxon>Spermatophyta</taxon>
        <taxon>Magnoliopsida</taxon>
        <taxon>eudicotyledons</taxon>
        <taxon>Gunneridae</taxon>
        <taxon>Pentapetalae</taxon>
        <taxon>rosids</taxon>
        <taxon>malvids</taxon>
        <taxon>Malvales</taxon>
        <taxon>Malvaceae</taxon>
        <taxon>Byttnerioideae</taxon>
        <taxon>Theobroma</taxon>
    </lineage>
</organism>
<dbReference type="InterPro" id="IPR001128">
    <property type="entry name" value="Cyt_P450"/>
</dbReference>
<dbReference type="GO" id="GO:0016020">
    <property type="term" value="C:membrane"/>
    <property type="evidence" value="ECO:0007669"/>
    <property type="project" value="UniProtKB-SubCell"/>
</dbReference>
<evidence type="ECO:0000256" key="11">
    <source>
        <dbReference type="SAM" id="SignalP"/>
    </source>
</evidence>
<dbReference type="InterPro" id="IPR050651">
    <property type="entry name" value="Plant_Cytochrome_P450_Monoox"/>
</dbReference>
<dbReference type="CDD" id="cd20653">
    <property type="entry name" value="CYP81"/>
    <property type="match status" value="1"/>
</dbReference>
<dbReference type="PRINTS" id="PR00385">
    <property type="entry name" value="P450"/>
</dbReference>
<comment type="similarity">
    <text evidence="2 10">Belongs to the cytochrome P450 family.</text>
</comment>
<dbReference type="GO" id="GO:0016705">
    <property type="term" value="F:oxidoreductase activity, acting on paired donors, with incorporation or reduction of molecular oxygen"/>
    <property type="evidence" value="ECO:0007669"/>
    <property type="project" value="InterPro"/>
</dbReference>
<dbReference type="AlphaFoldDB" id="A0A061FGG6"/>
<dbReference type="InParanoid" id="A0A061FGG6"/>
<keyword evidence="7 10" id="KW-0503">Monooxygenase</keyword>
<dbReference type="eggNOG" id="KOG0156">
    <property type="taxonomic scope" value="Eukaryota"/>
</dbReference>
<evidence type="ECO:0000256" key="7">
    <source>
        <dbReference type="ARBA" id="ARBA00023033"/>
    </source>
</evidence>
<evidence type="ECO:0000256" key="5">
    <source>
        <dbReference type="ARBA" id="ARBA00023002"/>
    </source>
</evidence>
<dbReference type="Gramene" id="EOY15792">
    <property type="protein sequence ID" value="EOY15792"/>
    <property type="gene ID" value="TCM_034752"/>
</dbReference>
<keyword evidence="6 9" id="KW-0408">Iron</keyword>
<reference evidence="12 13" key="1">
    <citation type="journal article" date="2013" name="Genome Biol.">
        <title>The genome sequence of the most widely cultivated cacao type and its use to identify candidate genes regulating pod color.</title>
        <authorList>
            <person name="Motamayor J.C."/>
            <person name="Mockaitis K."/>
            <person name="Schmutz J."/>
            <person name="Haiminen N."/>
            <person name="Iii D.L."/>
            <person name="Cornejo O."/>
            <person name="Findley S.D."/>
            <person name="Zheng P."/>
            <person name="Utro F."/>
            <person name="Royaert S."/>
            <person name="Saski C."/>
            <person name="Jenkins J."/>
            <person name="Podicheti R."/>
            <person name="Zhao M."/>
            <person name="Scheffler B.E."/>
            <person name="Stack J.C."/>
            <person name="Feltus F.A."/>
            <person name="Mustiga G.M."/>
            <person name="Amores F."/>
            <person name="Phillips W."/>
            <person name="Marelli J.P."/>
            <person name="May G.D."/>
            <person name="Shapiro H."/>
            <person name="Ma J."/>
            <person name="Bustamante C.D."/>
            <person name="Schnell R.J."/>
            <person name="Main D."/>
            <person name="Gilbert D."/>
            <person name="Parida L."/>
            <person name="Kuhn D.N."/>
        </authorList>
    </citation>
    <scope>NUCLEOTIDE SEQUENCE [LARGE SCALE GENOMIC DNA]</scope>
    <source>
        <strain evidence="13">cv. Matina 1-6</strain>
    </source>
</reference>
<feature type="binding site" description="axial binding residue" evidence="9">
    <location>
        <position position="434"/>
    </location>
    <ligand>
        <name>heme</name>
        <dbReference type="ChEBI" id="CHEBI:30413"/>
    </ligand>
    <ligandPart>
        <name>Fe</name>
        <dbReference type="ChEBI" id="CHEBI:18248"/>
    </ligandPart>
</feature>
<feature type="chain" id="PRO_5001598247" evidence="11">
    <location>
        <begin position="19"/>
        <end position="498"/>
    </location>
</feature>
<dbReference type="PRINTS" id="PR00463">
    <property type="entry name" value="EP450I"/>
</dbReference>
<dbReference type="Proteomes" id="UP000026915">
    <property type="component" value="Chromosome 8"/>
</dbReference>
<sequence length="498" mass="57296">MATWFLYLPLFLALYVFTKHFLNKIRNFPPSPLPCLPIIGHLYLLKNPLHRTLTQISNRNGPIVLLQFGTRPVLVVSSPSAAEECFTRNDIIFANRPGLLIGKHLGYNHTSLAWAPYGENWRNLRRIASIEILSATRLQMLSSIRNDEVKSLIRKLLDHQNQPVELRTAFFELTLNMMMGMIAGKRYYGENLEDVEEARRFREVHVETFKLSAKINIGDFLPWIKSRELERKLIECQSKRDKFMQDLIEQHKRRMRNNCDRMRKKTLIEVLVSLQESEPEYYTDQMIRALVLVLLLAGTDTTVNTMEWAFSLLLNHPEVLEKAQAEIANRVGHCRLIDESDLAQLPYLHCIINETLRMYSPAPLLLPHESSEECVLGGFRIPRGTTLLVNVWAIQNDPKLWTNPTRFMPERFEGLEGTRDGFRLMPFGSGRRGCPGESLGLRMVGLTLGSLIQCFEWSRISDDLVDMTDATGFTMRKAQLLQAKCKPCPAMLKLVSRI</sequence>
<dbReference type="SUPFAM" id="SSF48264">
    <property type="entry name" value="Cytochrome P450"/>
    <property type="match status" value="1"/>
</dbReference>
<keyword evidence="13" id="KW-1185">Reference proteome</keyword>
<evidence type="ECO:0000256" key="10">
    <source>
        <dbReference type="RuleBase" id="RU000461"/>
    </source>
</evidence>
<dbReference type="InterPro" id="IPR002401">
    <property type="entry name" value="Cyt_P450_E_grp-I"/>
</dbReference>
<accession>A0A061FGG6</accession>
<feature type="signal peptide" evidence="11">
    <location>
        <begin position="1"/>
        <end position="18"/>
    </location>
</feature>
<dbReference type="PROSITE" id="PS00086">
    <property type="entry name" value="CYTOCHROME_P450"/>
    <property type="match status" value="1"/>
</dbReference>
<dbReference type="STRING" id="3641.A0A061FGG6"/>
<keyword evidence="5 10" id="KW-0560">Oxidoreductase</keyword>
<keyword evidence="4 9" id="KW-0479">Metal-binding</keyword>
<dbReference type="GO" id="GO:0004497">
    <property type="term" value="F:monooxygenase activity"/>
    <property type="evidence" value="ECO:0000318"/>
    <property type="project" value="GO_Central"/>
</dbReference>
<dbReference type="PANTHER" id="PTHR47947">
    <property type="entry name" value="CYTOCHROME P450 82C3-RELATED"/>
    <property type="match status" value="1"/>
</dbReference>
<proteinExistence type="inferred from homology"/>
<evidence type="ECO:0000256" key="8">
    <source>
        <dbReference type="ARBA" id="ARBA00023136"/>
    </source>
</evidence>
<name>A0A061FGG6_THECC</name>
<dbReference type="EMBL" id="CM001886">
    <property type="protein sequence ID" value="EOY15792.1"/>
    <property type="molecule type" value="Genomic_DNA"/>
</dbReference>
<evidence type="ECO:0000256" key="6">
    <source>
        <dbReference type="ARBA" id="ARBA00023004"/>
    </source>
</evidence>
<gene>
    <name evidence="12" type="ORF">TCM_034752</name>
</gene>
<keyword evidence="8" id="KW-0472">Membrane</keyword>
<protein>
    <submittedName>
        <fullName evidence="12">Cytochrome P450</fullName>
    </submittedName>
</protein>